<name>A0ACC2D625_DIPCM</name>
<gene>
    <name evidence="1" type="ORF">O6H91_07G064300</name>
</gene>
<evidence type="ECO:0000313" key="1">
    <source>
        <dbReference type="EMBL" id="KAJ7549711.1"/>
    </source>
</evidence>
<protein>
    <submittedName>
        <fullName evidence="1">Uncharacterized protein</fullName>
    </submittedName>
</protein>
<dbReference type="Proteomes" id="UP001162992">
    <property type="component" value="Chromosome 7"/>
</dbReference>
<evidence type="ECO:0000313" key="2">
    <source>
        <dbReference type="Proteomes" id="UP001162992"/>
    </source>
</evidence>
<accession>A0ACC2D625</accession>
<proteinExistence type="predicted"/>
<keyword evidence="2" id="KW-1185">Reference proteome</keyword>
<sequence length="118" mass="13202">MAARRLIDWSCHDSQSLNSAAQVTNSSTKQQSSNQVPKLSSHRPALERCLSQLPGRTPVLPSRVINLRLEESQQLRNYSMESSQPYEDLNLPSSTRDDVMRGNQQMISKPRPPSPLGS</sequence>
<dbReference type="EMBL" id="CM055098">
    <property type="protein sequence ID" value="KAJ7549711.1"/>
    <property type="molecule type" value="Genomic_DNA"/>
</dbReference>
<comment type="caution">
    <text evidence="1">The sequence shown here is derived from an EMBL/GenBank/DDBJ whole genome shotgun (WGS) entry which is preliminary data.</text>
</comment>
<reference evidence="2" key="1">
    <citation type="journal article" date="2024" name="Proc. Natl. Acad. Sci. U.S.A.">
        <title>Extraordinary preservation of gene collinearity over three hundred million years revealed in homosporous lycophytes.</title>
        <authorList>
            <person name="Li C."/>
            <person name="Wickell D."/>
            <person name="Kuo L.Y."/>
            <person name="Chen X."/>
            <person name="Nie B."/>
            <person name="Liao X."/>
            <person name="Peng D."/>
            <person name="Ji J."/>
            <person name="Jenkins J."/>
            <person name="Williams M."/>
            <person name="Shu S."/>
            <person name="Plott C."/>
            <person name="Barry K."/>
            <person name="Rajasekar S."/>
            <person name="Grimwood J."/>
            <person name="Han X."/>
            <person name="Sun S."/>
            <person name="Hou Z."/>
            <person name="He W."/>
            <person name="Dai G."/>
            <person name="Sun C."/>
            <person name="Schmutz J."/>
            <person name="Leebens-Mack J.H."/>
            <person name="Li F.W."/>
            <person name="Wang L."/>
        </authorList>
    </citation>
    <scope>NUCLEOTIDE SEQUENCE [LARGE SCALE GENOMIC DNA]</scope>
    <source>
        <strain evidence="2">cv. PW_Plant_1</strain>
    </source>
</reference>
<organism evidence="1 2">
    <name type="scientific">Diphasiastrum complanatum</name>
    <name type="common">Issler's clubmoss</name>
    <name type="synonym">Lycopodium complanatum</name>
    <dbReference type="NCBI Taxonomy" id="34168"/>
    <lineage>
        <taxon>Eukaryota</taxon>
        <taxon>Viridiplantae</taxon>
        <taxon>Streptophyta</taxon>
        <taxon>Embryophyta</taxon>
        <taxon>Tracheophyta</taxon>
        <taxon>Lycopodiopsida</taxon>
        <taxon>Lycopodiales</taxon>
        <taxon>Lycopodiaceae</taxon>
        <taxon>Lycopodioideae</taxon>
        <taxon>Diphasiastrum</taxon>
    </lineage>
</organism>